<feature type="region of interest" description="Disordered" evidence="1">
    <location>
        <begin position="30"/>
        <end position="69"/>
    </location>
</feature>
<comment type="caution">
    <text evidence="3">The sequence shown here is derived from an EMBL/GenBank/DDBJ whole genome shotgun (WGS) entry which is preliminary data.</text>
</comment>
<gene>
    <name evidence="3" type="ORF">R5W23_002792</name>
</gene>
<proteinExistence type="predicted"/>
<evidence type="ECO:0000313" key="3">
    <source>
        <dbReference type="EMBL" id="MDY3561514.1"/>
    </source>
</evidence>
<keyword evidence="4" id="KW-1185">Reference proteome</keyword>
<dbReference type="EMBL" id="JAXBLV010000195">
    <property type="protein sequence ID" value="MDY3561514.1"/>
    <property type="molecule type" value="Genomic_DNA"/>
</dbReference>
<organism evidence="3 4">
    <name type="scientific">Gemmata algarum</name>
    <dbReference type="NCBI Taxonomy" id="2975278"/>
    <lineage>
        <taxon>Bacteria</taxon>
        <taxon>Pseudomonadati</taxon>
        <taxon>Planctomycetota</taxon>
        <taxon>Planctomycetia</taxon>
        <taxon>Gemmatales</taxon>
        <taxon>Gemmataceae</taxon>
        <taxon>Gemmata</taxon>
    </lineage>
</organism>
<evidence type="ECO:0000259" key="2">
    <source>
        <dbReference type="Pfam" id="PF19783"/>
    </source>
</evidence>
<name>A0ABU5F2V1_9BACT</name>
<reference evidence="4" key="1">
    <citation type="journal article" date="2023" name="Mar. Drugs">
        <title>Gemmata algarum, a Novel Planctomycete Isolated from an Algal Mat, Displays Antimicrobial Activity.</title>
        <authorList>
            <person name="Kumar G."/>
            <person name="Kallscheuer N."/>
            <person name="Kashif M."/>
            <person name="Ahamad S."/>
            <person name="Jagadeeshwari U."/>
            <person name="Pannikurungottu S."/>
            <person name="Haufschild T."/>
            <person name="Kabuu M."/>
            <person name="Sasikala C."/>
            <person name="Jogler C."/>
            <person name="Ramana C."/>
        </authorList>
    </citation>
    <scope>NUCLEOTIDE SEQUENCE [LARGE SCALE GENOMIC DNA]</scope>
    <source>
        <strain evidence="4">JC673</strain>
    </source>
</reference>
<dbReference type="RefSeq" id="WP_320687919.1">
    <property type="nucleotide sequence ID" value="NZ_JAXBLV010000195.1"/>
</dbReference>
<protein>
    <submittedName>
        <fullName evidence="3">DUF6268 family outer membrane beta-barrel protein</fullName>
    </submittedName>
</protein>
<accession>A0ABU5F2V1</accession>
<evidence type="ECO:0000313" key="4">
    <source>
        <dbReference type="Proteomes" id="UP001272242"/>
    </source>
</evidence>
<feature type="compositionally biased region" description="Basic and acidic residues" evidence="1">
    <location>
        <begin position="54"/>
        <end position="66"/>
    </location>
</feature>
<evidence type="ECO:0000256" key="1">
    <source>
        <dbReference type="SAM" id="MobiDB-lite"/>
    </source>
</evidence>
<feature type="domain" description="DUF6268" evidence="2">
    <location>
        <begin position="146"/>
        <end position="338"/>
    </location>
</feature>
<dbReference type="InterPro" id="IPR046235">
    <property type="entry name" value="DUF6268"/>
</dbReference>
<dbReference type="Proteomes" id="UP001272242">
    <property type="component" value="Unassembled WGS sequence"/>
</dbReference>
<sequence length="368" mass="39799">MRGAWLLVGVVACGGLRASAQPPPVIGLPVEPAAPSGPPVEVPSVLPAEQPAPRPEEPPRPRRDDFGIGGFGGFGAGGATGAPGYNAAYYPTRPTGGGGTDLGLVRQNLSFGAPVWRDGGDALILTGAVRNTVFFTDAVLPASRRPFPDTLWNVNLGLAYTHKFENGWTAGGTVGVGSASDKPFNSINEMTANVSAFLRVPARNDRDSWMFGVFYSPVGNLNFPVPIVAYLWNPSDRLRVNIGLPFSVTWRPTDDLTLSFSYVPVVNVNARVTYRVAERVSVFGGFEWLNEAYLLANRADDRDRFLVLEKRLLGGVRWDVWERGAVEFNAGYAFDREFGVGRNATGNLRDRVDVDPGAFLGVSLRLRF</sequence>
<dbReference type="Pfam" id="PF19783">
    <property type="entry name" value="DUF6268"/>
    <property type="match status" value="1"/>
</dbReference>